<dbReference type="Proteomes" id="UP000801492">
    <property type="component" value="Unassembled WGS sequence"/>
</dbReference>
<dbReference type="AlphaFoldDB" id="A0A8K0DGH7"/>
<dbReference type="EMBL" id="VTPC01001166">
    <property type="protein sequence ID" value="KAF2902856.1"/>
    <property type="molecule type" value="Genomic_DNA"/>
</dbReference>
<organism evidence="2 3">
    <name type="scientific">Ignelater luminosus</name>
    <name type="common">Cucubano</name>
    <name type="synonym">Pyrophorus luminosus</name>
    <dbReference type="NCBI Taxonomy" id="2038154"/>
    <lineage>
        <taxon>Eukaryota</taxon>
        <taxon>Metazoa</taxon>
        <taxon>Ecdysozoa</taxon>
        <taxon>Arthropoda</taxon>
        <taxon>Hexapoda</taxon>
        <taxon>Insecta</taxon>
        <taxon>Pterygota</taxon>
        <taxon>Neoptera</taxon>
        <taxon>Endopterygota</taxon>
        <taxon>Coleoptera</taxon>
        <taxon>Polyphaga</taxon>
        <taxon>Elateriformia</taxon>
        <taxon>Elateroidea</taxon>
        <taxon>Elateridae</taxon>
        <taxon>Agrypninae</taxon>
        <taxon>Pyrophorini</taxon>
        <taxon>Ignelater</taxon>
    </lineage>
</organism>
<accession>A0A8K0DGH7</accession>
<reference evidence="2" key="1">
    <citation type="submission" date="2019-08" db="EMBL/GenBank/DDBJ databases">
        <title>The genome of the North American firefly Photinus pyralis.</title>
        <authorList>
            <consortium name="Photinus pyralis genome working group"/>
            <person name="Fallon T.R."/>
            <person name="Sander Lower S.E."/>
            <person name="Weng J.-K."/>
        </authorList>
    </citation>
    <scope>NUCLEOTIDE SEQUENCE</scope>
    <source>
        <strain evidence="2">TRF0915ILg1</strain>
        <tissue evidence="2">Whole body</tissue>
    </source>
</reference>
<evidence type="ECO:0000313" key="3">
    <source>
        <dbReference type="Proteomes" id="UP000801492"/>
    </source>
</evidence>
<feature type="signal peptide" evidence="1">
    <location>
        <begin position="1"/>
        <end position="22"/>
    </location>
</feature>
<sequence>MGSVVKFLTILIVCSLLDLTFGGTYCIIDKPNVRDSKNEVLYGVPASGSCSKPGQSVCFNYIIPLRCDDDAFPNNCTNDTTAIRFIPKSCLKLTCMSLPKFVQTYNVPDIAKFLFFNCTSSEMNEARNCSGFQTEAFCNNDSSNESLTTESDDCCVEDSTCEDSDLFECNS</sequence>
<protein>
    <submittedName>
        <fullName evidence="2">Uncharacterized protein</fullName>
    </submittedName>
</protein>
<evidence type="ECO:0000313" key="2">
    <source>
        <dbReference type="EMBL" id="KAF2902856.1"/>
    </source>
</evidence>
<keyword evidence="1" id="KW-0732">Signal</keyword>
<comment type="caution">
    <text evidence="2">The sequence shown here is derived from an EMBL/GenBank/DDBJ whole genome shotgun (WGS) entry which is preliminary data.</text>
</comment>
<name>A0A8K0DGH7_IGNLU</name>
<evidence type="ECO:0000256" key="1">
    <source>
        <dbReference type="SAM" id="SignalP"/>
    </source>
</evidence>
<keyword evidence="3" id="KW-1185">Reference proteome</keyword>
<feature type="chain" id="PRO_5035432594" evidence="1">
    <location>
        <begin position="23"/>
        <end position="171"/>
    </location>
</feature>
<proteinExistence type="predicted"/>
<gene>
    <name evidence="2" type="ORF">ILUMI_03331</name>
</gene>
<dbReference type="OrthoDB" id="10616807at2759"/>